<dbReference type="AlphaFoldDB" id="A0A1G1V5V6"/>
<accession>A0A1G1V5V6</accession>
<dbReference type="STRING" id="1797516.A3D26_02875"/>
<name>A0A1G1V5V6_9BACT</name>
<evidence type="ECO:0000313" key="1">
    <source>
        <dbReference type="EMBL" id="OGY10759.1"/>
    </source>
</evidence>
<reference evidence="1 2" key="1">
    <citation type="journal article" date="2016" name="Nat. Commun.">
        <title>Thousands of microbial genomes shed light on interconnected biogeochemical processes in an aquifer system.</title>
        <authorList>
            <person name="Anantharaman K."/>
            <person name="Brown C.T."/>
            <person name="Hug L.A."/>
            <person name="Sharon I."/>
            <person name="Castelle C.J."/>
            <person name="Probst A.J."/>
            <person name="Thomas B.C."/>
            <person name="Singh A."/>
            <person name="Wilkins M.J."/>
            <person name="Karaoz U."/>
            <person name="Brodie E.L."/>
            <person name="Williams K.H."/>
            <person name="Hubbard S.S."/>
            <person name="Banfield J.F."/>
        </authorList>
    </citation>
    <scope>NUCLEOTIDE SEQUENCE [LARGE SCALE GENOMIC DNA]</scope>
</reference>
<sequence>MVERVFGVTHGAHIDYLWGLASRELPVYPSQELIEILSQLPRGTVVGIETTPSGALAATPDGAEFGIPPEQTAYWDRVVEVCKNLGHKIAFLDDPDTYMRYAEKLAEQRRIGLQLQSIPHIENNRPQAQPLVEAHYRAGVEAEYIHTVIREQRIHDNILELTPQVVIIGIGHTDYIMINNPLLNSNGKPAVYRRETAEVLAAMEEYAAAISHLVDDQPNPKTLLERELLERRYRAVTEGRVTTETPQFIGTWNTWCRPEGLFEVHMASQNHGETLATIEDCLGTATAVIRQNGDVLTIIKTYDPKRSGVNHNYPISYQGHKVGDKYTGSYIIDGGRGEGEFEMQPFLPQPSRNPNFFQ</sequence>
<organism evidence="1 2">
    <name type="scientific">Candidatus Blackburnbacteria bacterium RIFCSPHIGHO2_02_FULL_44_20</name>
    <dbReference type="NCBI Taxonomy" id="1797516"/>
    <lineage>
        <taxon>Bacteria</taxon>
        <taxon>Candidatus Blackburniibacteriota</taxon>
    </lineage>
</organism>
<dbReference type="Proteomes" id="UP000178319">
    <property type="component" value="Unassembled WGS sequence"/>
</dbReference>
<comment type="caution">
    <text evidence="1">The sequence shown here is derived from an EMBL/GenBank/DDBJ whole genome shotgun (WGS) entry which is preliminary data.</text>
</comment>
<protein>
    <submittedName>
        <fullName evidence="1">Uncharacterized protein</fullName>
    </submittedName>
</protein>
<gene>
    <name evidence="1" type="ORF">A3D26_02875</name>
</gene>
<proteinExistence type="predicted"/>
<evidence type="ECO:0000313" key="2">
    <source>
        <dbReference type="Proteomes" id="UP000178319"/>
    </source>
</evidence>
<dbReference type="EMBL" id="MHBZ01000030">
    <property type="protein sequence ID" value="OGY10759.1"/>
    <property type="molecule type" value="Genomic_DNA"/>
</dbReference>